<evidence type="ECO:0000313" key="1">
    <source>
        <dbReference type="EMBL" id="KAG4305107.1"/>
    </source>
</evidence>
<keyword evidence="2" id="KW-1185">Reference proteome</keyword>
<sequence length="1772" mass="206388">MSKRLSEDSGFLKKRAKISDFRSIAVESDSAAIRSGEIDVNAFLNSRKFEIRALFQAMKRSRQLSAQRAFQSLPRFLRRRAASHNLKRIPKRLRARAKNEINNKSVLTKGKIKGKKRSRLLTAHKLKRIGSRSNITFETTESKLNENEEFPRVKKVSGRFSRRQIDKTWLPTHLWHVKRAKMLTKWFYSIAKTPTQKSYRSTHKFANKDGAIAFDMSYYCTICLWGEMENLKRVLEQFTISDSGITKGRYIRGTRFCEAMIYKKDSDFLQIICPAYFLWQKIGNSQCVMIRFHPVAFEQVYFEIKEVSNTENVTIEDCRFDIGSIDIHGPMSTLALQCLFDVKTSDTMSQIWSEIKYVSQIRSLPIGIVIPLNIRDPRLSFPPRIKDIKSGVICDPLIKSWKDDLIPSSELFNTDVRSRCQKNQLSQKSINVLRSESSESSVPYDIPVLLLRCEICWTILAPWDWITHLWYSLMHIPKVCFGGMQEKHQLEFEEGRPYFPSDYHGTLAGNETEKAEGEYRESEWKKRPPAKRVSWSCVVTKDGKGEHGNPFICDWNYLFLKNCESNFKNNENECKVSQTDFHLISGADVREKIDSDAYKFSNFIFIVKITMLQRGRLNCCARVYSIPVEEKDIWERFSKKIVKYDDEEYPLCPSSYNLLGFVTTGNFNLKRGKTTGIGCFSLHSISKELINNKEKYCIVRNVGCSTVNIAKNFGKGSIVRLSLEKFVTYDSIEFYPGPNLNMIIGPNGSGKSTFVCAICIGLGWSPSFLGRAKDINEYIKFGSEMARIEIELKGTDEGPNILVSRVIYIDNTSTWELNGVSSNHKHVREKMDELNIQIDNLCQFLPQDKVSEFAQLTPEKLLRETERAVGDSEMLLQHDKLIDLRISQKNDLNAKIHDQSQLENLIEKQAITLRDVERFREREAIIKTIKILEYKIPFVRYLDSRKAFYNSKNLRNEKKAELDKIEKEYAPFLEKKNELEITFNKCVMEKNKIKDSLNNKYGELDSFISSFEKYNDSIKEIRSEIRAEKRKERERTQRIQELKEAIPIMESRLGNKPSKDNLNVILDELTKANDSVKKIKKELEDLNMNIEEHMHHIEESKITLNQVQNKLTDLDNIREQRLQWLRQNDRDVYDAVIWLSNNRNKFKDHVYGPVYLEVSVKDLRYADFVEACFQKNTYMAFTFLNRDDYVLFNRMLVDSKEGCGRELRLHTTEFSNTSAPNLDMQKCPYSSNELKQNFGMDGYLLDFLDGPSPVLNTLCHIANIHRIPVSIHEISDVFYKKLSQCVNSVNQLVFPVFISGRTHYTMKKSKYGRMDVSTITKLVTKAQRFTTTVNIETKKILQRQIMDLNSVIKKNENSIQELKKIEERVKTRFNDAVDRKNDLLKKKEGIQKEIKEWDYQALRLEKTKEDLRSCDSLSNISFNNIKKLKEKMKEIVEKYTVSAIQLKDLTLNTFQITNSMVCASIREIQENDNYFEIVKKNEEIITRIDDTRNSYEELKNTTQELKNIATEKLEIVQKSLENVDEEIRKEMENACIYMTEELLNEQIDFEKGKLEFIYQTNPNVISQFEKREHDIKILKKRISEIELRLQKTESDINGLKAIWEPKLDDIIYKINSNFSEAFEYIGCVGEVRIGKSDEFDKWRVEILVKFRDNENLQPLTAQRQSGGERSVSTIFYLIAMQSLSKAPFRVVDEINQGMDSKNERLVHAKLVDAMSKKNTSQCFLITPKLLPSLQYSSNMRILCVCNGDLVIQESKSDMRKYIELIRELKSKK</sequence>
<gene>
    <name evidence="1" type="ORF">PORY_001277</name>
</gene>
<organism evidence="1 2">
    <name type="scientific">Pneumocystis oryctolagi</name>
    <dbReference type="NCBI Taxonomy" id="42067"/>
    <lineage>
        <taxon>Eukaryota</taxon>
        <taxon>Fungi</taxon>
        <taxon>Dikarya</taxon>
        <taxon>Ascomycota</taxon>
        <taxon>Taphrinomycotina</taxon>
        <taxon>Pneumocystomycetes</taxon>
        <taxon>Pneumocystaceae</taxon>
        <taxon>Pneumocystis</taxon>
    </lineage>
</organism>
<proteinExistence type="predicted"/>
<protein>
    <submittedName>
        <fullName evidence="1">Uncharacterized protein</fullName>
    </submittedName>
</protein>
<name>A0ACB7CDF3_9ASCO</name>
<accession>A0ACB7CDF3</accession>
<dbReference type="EMBL" id="JABTEG010000004">
    <property type="protein sequence ID" value="KAG4305107.1"/>
    <property type="molecule type" value="Genomic_DNA"/>
</dbReference>
<dbReference type="Proteomes" id="UP000768646">
    <property type="component" value="Unassembled WGS sequence"/>
</dbReference>
<comment type="caution">
    <text evidence="1">The sequence shown here is derived from an EMBL/GenBank/DDBJ whole genome shotgun (WGS) entry which is preliminary data.</text>
</comment>
<evidence type="ECO:0000313" key="2">
    <source>
        <dbReference type="Proteomes" id="UP000768646"/>
    </source>
</evidence>
<reference evidence="1 2" key="1">
    <citation type="journal article" date="2021" name="Commun. Biol.">
        <title>Genomic insights into the host specific adaptation of the Pneumocystis genus.</title>
        <authorList>
            <person name="Cisse O.H."/>
            <person name="Ma L."/>
            <person name="Dekker J.P."/>
            <person name="Khil P.P."/>
            <person name="Youn J.-H."/>
            <person name="Brenchley J.M."/>
            <person name="Blair R."/>
            <person name="Pahar B."/>
            <person name="Chabe M."/>
            <person name="Van Rompay K.K.A."/>
            <person name="Keesler R."/>
            <person name="Sukura A."/>
            <person name="Hirsch V."/>
            <person name="Kutty G."/>
            <person name="Liu Y."/>
            <person name="Peng L."/>
            <person name="Chen J."/>
            <person name="Song J."/>
            <person name="Weissenbacher-Lang C."/>
            <person name="Xu J."/>
            <person name="Upham N.S."/>
            <person name="Stajich J.E."/>
            <person name="Cuomo C.A."/>
            <person name="Cushion M.T."/>
            <person name="Kovacs J.A."/>
        </authorList>
    </citation>
    <scope>NUCLEOTIDE SEQUENCE [LARGE SCALE GENOMIC DNA]</scope>
    <source>
        <strain evidence="1 2">RABM</strain>
    </source>
</reference>